<feature type="transmembrane region" description="Helical" evidence="5">
    <location>
        <begin position="267"/>
        <end position="296"/>
    </location>
</feature>
<keyword evidence="3 5" id="KW-1133">Transmembrane helix</keyword>
<dbReference type="AlphaFoldDB" id="A0A031LSW0"/>
<feature type="transmembrane region" description="Helical" evidence="5">
    <location>
        <begin position="349"/>
        <end position="368"/>
    </location>
</feature>
<evidence type="ECO:0000256" key="3">
    <source>
        <dbReference type="ARBA" id="ARBA00022989"/>
    </source>
</evidence>
<feature type="transmembrane region" description="Helical" evidence="5">
    <location>
        <begin position="199"/>
        <end position="225"/>
    </location>
</feature>
<feature type="transmembrane region" description="Helical" evidence="5">
    <location>
        <begin position="74"/>
        <end position="96"/>
    </location>
</feature>
<proteinExistence type="predicted"/>
<dbReference type="EMBL" id="JFZT01000031">
    <property type="protein sequence ID" value="EZQ10228.1"/>
    <property type="molecule type" value="Genomic_DNA"/>
</dbReference>
<feature type="transmembrane region" description="Helical" evidence="5">
    <location>
        <begin position="237"/>
        <end position="255"/>
    </location>
</feature>
<evidence type="ECO:0000256" key="5">
    <source>
        <dbReference type="SAM" id="Phobius"/>
    </source>
</evidence>
<comment type="caution">
    <text evidence="7">The sequence shown here is derived from an EMBL/GenBank/DDBJ whole genome shotgun (WGS) entry which is preliminary data.</text>
</comment>
<feature type="transmembrane region" description="Helical" evidence="5">
    <location>
        <begin position="39"/>
        <end position="62"/>
    </location>
</feature>
<dbReference type="GO" id="GO:0046943">
    <property type="term" value="F:carboxylic acid transmembrane transporter activity"/>
    <property type="evidence" value="ECO:0007669"/>
    <property type="project" value="TreeGrafter"/>
</dbReference>
<organism evidence="7 8">
    <name type="scientific">Candidatus Acidianus copahuensis</name>
    <dbReference type="NCBI Taxonomy" id="1160895"/>
    <lineage>
        <taxon>Archaea</taxon>
        <taxon>Thermoproteota</taxon>
        <taxon>Thermoprotei</taxon>
        <taxon>Sulfolobales</taxon>
        <taxon>Sulfolobaceae</taxon>
        <taxon>Acidianus</taxon>
    </lineage>
</organism>
<feature type="transmembrane region" description="Helical" evidence="5">
    <location>
        <begin position="159"/>
        <end position="178"/>
    </location>
</feature>
<dbReference type="InterPro" id="IPR036259">
    <property type="entry name" value="MFS_trans_sf"/>
</dbReference>
<dbReference type="PROSITE" id="PS50850">
    <property type="entry name" value="MFS"/>
    <property type="match status" value="1"/>
</dbReference>
<dbReference type="GO" id="GO:0005886">
    <property type="term" value="C:plasma membrane"/>
    <property type="evidence" value="ECO:0007669"/>
    <property type="project" value="TreeGrafter"/>
</dbReference>
<evidence type="ECO:0000313" key="7">
    <source>
        <dbReference type="EMBL" id="EZQ10228.1"/>
    </source>
</evidence>
<protein>
    <submittedName>
        <fullName evidence="7">MFS transporter</fullName>
    </submittedName>
</protein>
<feature type="transmembrane region" description="Helical" evidence="5">
    <location>
        <begin position="7"/>
        <end position="27"/>
    </location>
</feature>
<sequence length="382" mass="41155">MSKGNLLAIAIGYSLTFFDIFNVPYIINYSSQFFGLSNASILSNLVLVAEMVGYSVGGLVNGFLTTRLGRKKGVILSSMLIALGSLIGITSLTLIQLVISELIIGLGIEGEALSSISYLTETSPPKSRGKYIGFTSLFGFSMTLLVAPIALFLGTEWRLLFLPGILLGGIAIFMRLNLPESKAWIEGIGSRKIIEDLRRTGIFVLVWFLSYAAGYALFSSVIFSLISLKMNGESSLYFSYILYGDPLGVLIGSALNDKVERKTASILTNFLSGLLMIPWFFLSGSSFLVIGFLIMLTQGMKFPPMYSYTAEVIGTEIRSLGFGIADGIGHLGGAVGPIISVVAYSFSPYLGVISMSAFAISSSAFLFIMRSKTNGKPLDEIS</sequence>
<keyword evidence="2 5" id="KW-0812">Transmembrane</keyword>
<dbReference type="InterPro" id="IPR020846">
    <property type="entry name" value="MFS_dom"/>
</dbReference>
<keyword evidence="4 5" id="KW-0472">Membrane</keyword>
<evidence type="ECO:0000259" key="6">
    <source>
        <dbReference type="PROSITE" id="PS50850"/>
    </source>
</evidence>
<dbReference type="Proteomes" id="UP000024332">
    <property type="component" value="Unassembled WGS sequence"/>
</dbReference>
<dbReference type="InterPro" id="IPR011701">
    <property type="entry name" value="MFS"/>
</dbReference>
<name>A0A031LSW0_9CREN</name>
<evidence type="ECO:0000256" key="2">
    <source>
        <dbReference type="ARBA" id="ARBA00022692"/>
    </source>
</evidence>
<feature type="transmembrane region" description="Helical" evidence="5">
    <location>
        <begin position="131"/>
        <end position="153"/>
    </location>
</feature>
<dbReference type="CDD" id="cd17316">
    <property type="entry name" value="MFS_SV2_like"/>
    <property type="match status" value="1"/>
</dbReference>
<dbReference type="Pfam" id="PF07690">
    <property type="entry name" value="MFS_1"/>
    <property type="match status" value="2"/>
</dbReference>
<dbReference type="PANTHER" id="PTHR23508:SF10">
    <property type="entry name" value="CARBOXYLIC ACID TRANSPORTER PROTEIN HOMOLOG"/>
    <property type="match status" value="1"/>
</dbReference>
<dbReference type="SUPFAM" id="SSF103473">
    <property type="entry name" value="MFS general substrate transporter"/>
    <property type="match status" value="1"/>
</dbReference>
<dbReference type="Gene3D" id="1.20.1250.20">
    <property type="entry name" value="MFS general substrate transporter like domains"/>
    <property type="match status" value="2"/>
</dbReference>
<dbReference type="STRING" id="1160895.CM19_04345"/>
<comment type="subcellular location">
    <subcellularLocation>
        <location evidence="1">Membrane</location>
        <topology evidence="1">Multi-pass membrane protein</topology>
    </subcellularLocation>
</comment>
<feature type="domain" description="Major facilitator superfamily (MFS) profile" evidence="6">
    <location>
        <begin position="5"/>
        <end position="374"/>
    </location>
</feature>
<keyword evidence="8" id="KW-1185">Reference proteome</keyword>
<evidence type="ECO:0000256" key="1">
    <source>
        <dbReference type="ARBA" id="ARBA00004141"/>
    </source>
</evidence>
<accession>A0A031LSW0</accession>
<gene>
    <name evidence="7" type="ORF">CM19_04345</name>
</gene>
<evidence type="ECO:0000256" key="4">
    <source>
        <dbReference type="ARBA" id="ARBA00023136"/>
    </source>
</evidence>
<evidence type="ECO:0000313" key="8">
    <source>
        <dbReference type="Proteomes" id="UP000024332"/>
    </source>
</evidence>
<dbReference type="PANTHER" id="PTHR23508">
    <property type="entry name" value="CARBOXYLIC ACID TRANSPORTER PROTEIN HOMOLOG"/>
    <property type="match status" value="1"/>
</dbReference>
<reference evidence="7 8" key="1">
    <citation type="submission" date="2014-03" db="EMBL/GenBank/DDBJ databases">
        <title>Draft genome sequence of the novel thermoacidophilic archaea Acidianus copahuensis ALE1 strain, isolated from Copahue volcanic area in Neuquen Argentina.</title>
        <authorList>
            <person name="Urbieta M.S."/>
            <person name="Rascovan N."/>
            <person name="Castro C."/>
            <person name="Revale S."/>
            <person name="Giaveno M.A."/>
            <person name="Vazquez M.P."/>
            <person name="Donati E.R."/>
        </authorList>
    </citation>
    <scope>NUCLEOTIDE SEQUENCE [LARGE SCALE GENOMIC DNA]</scope>
    <source>
        <strain evidence="7 8">ALE1</strain>
    </source>
</reference>